<sequence>MWHRNPVIRKPETDYDLAASHRSAANKALIEGLRSRVFKHYTDYPKLREAPWDYNDELPLGPAERKALISNYDLLSRGRPLASLRDEILASARNGLCAFCGRNDVSTIDHFLPKEKFPEYSILIDNLIAACPRCNQKKRDGVGVPGRRYIYPSTSPLACSPLLTCIVTVEDGTPYFDFEGSSSLDPEVRQCVEFHLDTLELRDSFSIGALNELLEKIDLFRELFEIGGTAELLVQLNRCKSSIVKNFGVSFWKVAVYEGLINCAEFTQDPVSATTCLV</sequence>
<evidence type="ECO:0000313" key="2">
    <source>
        <dbReference type="EMBL" id="AWK76359.1"/>
    </source>
</evidence>
<dbReference type="KEGG" id="roz:CBI38_33510"/>
<evidence type="ECO:0000313" key="3">
    <source>
        <dbReference type="Proteomes" id="UP000245711"/>
    </source>
</evidence>
<dbReference type="Proteomes" id="UP000245711">
    <property type="component" value="Plasmid pRB98"/>
</dbReference>
<feature type="domain" description="HNH nuclease" evidence="1">
    <location>
        <begin position="83"/>
        <end position="136"/>
    </location>
</feature>
<geneLocation type="plasmid" evidence="3">
    <name>prb98</name>
</geneLocation>
<dbReference type="SMART" id="SM00507">
    <property type="entry name" value="HNHc"/>
    <property type="match status" value="1"/>
</dbReference>
<dbReference type="AlphaFoldDB" id="A0A2S2C679"/>
<dbReference type="Pfam" id="PF01844">
    <property type="entry name" value="HNH"/>
    <property type="match status" value="1"/>
</dbReference>
<protein>
    <recommendedName>
        <fullName evidence="1">HNH nuclease domain-containing protein</fullName>
    </recommendedName>
</protein>
<dbReference type="CDD" id="cd00085">
    <property type="entry name" value="HNHc"/>
    <property type="match status" value="1"/>
</dbReference>
<dbReference type="OrthoDB" id="4485927at2"/>
<dbReference type="GO" id="GO:0003676">
    <property type="term" value="F:nucleic acid binding"/>
    <property type="evidence" value="ECO:0007669"/>
    <property type="project" value="InterPro"/>
</dbReference>
<evidence type="ECO:0000259" key="1">
    <source>
        <dbReference type="SMART" id="SM00507"/>
    </source>
</evidence>
<dbReference type="GO" id="GO:0008270">
    <property type="term" value="F:zinc ion binding"/>
    <property type="evidence" value="ECO:0007669"/>
    <property type="project" value="InterPro"/>
</dbReference>
<dbReference type="InterPro" id="IPR002711">
    <property type="entry name" value="HNH"/>
</dbReference>
<name>A0A2S2C679_9NOCA</name>
<dbReference type="Gene3D" id="1.10.30.50">
    <property type="match status" value="1"/>
</dbReference>
<dbReference type="RefSeq" id="WP_109335817.1">
    <property type="nucleotide sequence ID" value="NZ_CP021355.1"/>
</dbReference>
<accession>A0A2S2C679</accession>
<keyword evidence="2" id="KW-0614">Plasmid</keyword>
<dbReference type="GO" id="GO:0004519">
    <property type="term" value="F:endonuclease activity"/>
    <property type="evidence" value="ECO:0007669"/>
    <property type="project" value="InterPro"/>
</dbReference>
<organism evidence="2 3">
    <name type="scientific">Rhodococcus oxybenzonivorans</name>
    <dbReference type="NCBI Taxonomy" id="1990687"/>
    <lineage>
        <taxon>Bacteria</taxon>
        <taxon>Bacillati</taxon>
        <taxon>Actinomycetota</taxon>
        <taxon>Actinomycetes</taxon>
        <taxon>Mycobacteriales</taxon>
        <taxon>Nocardiaceae</taxon>
        <taxon>Rhodococcus</taxon>
    </lineage>
</organism>
<dbReference type="InterPro" id="IPR003615">
    <property type="entry name" value="HNH_nuc"/>
</dbReference>
<proteinExistence type="predicted"/>
<reference evidence="2 3" key="1">
    <citation type="submission" date="2017-05" db="EMBL/GenBank/DDBJ databases">
        <title>Isolation of Rhodococcus sp. S2-17 biodegrading of BP-3.</title>
        <authorList>
            <person name="Lee Y."/>
            <person name="Kim K.H."/>
            <person name="Chun B.H."/>
            <person name="Jung H.S."/>
            <person name="Jeon C.O."/>
        </authorList>
    </citation>
    <scope>NUCLEOTIDE SEQUENCE [LARGE SCALE GENOMIC DNA]</scope>
    <source>
        <strain evidence="2 3">S2-17</strain>
        <plasmid evidence="3">prb98</plasmid>
    </source>
</reference>
<dbReference type="EMBL" id="CP021355">
    <property type="protein sequence ID" value="AWK76359.1"/>
    <property type="molecule type" value="Genomic_DNA"/>
</dbReference>
<keyword evidence="3" id="KW-1185">Reference proteome</keyword>
<gene>
    <name evidence="2" type="ORF">CBI38_33510</name>
</gene>